<dbReference type="PANTHER" id="PTHR30204">
    <property type="entry name" value="REDOX-CYCLING DRUG-SENSING TRANSCRIPTIONAL ACTIVATOR SOXR"/>
    <property type="match status" value="1"/>
</dbReference>
<reference evidence="3 4" key="1">
    <citation type="submission" date="2013-01" db="EMBL/GenBank/DDBJ databases">
        <title>Whole genome shotgun sequence of Gordonia soli NBRC 108243.</title>
        <authorList>
            <person name="Isaki-Nakamura S."/>
            <person name="Hosoyama A."/>
            <person name="Tsuchikane K."/>
            <person name="Ando Y."/>
            <person name="Baba S."/>
            <person name="Ohji S."/>
            <person name="Hamada M."/>
            <person name="Tamura T."/>
            <person name="Yamazoe A."/>
            <person name="Yamazaki S."/>
            <person name="Fujita N."/>
        </authorList>
    </citation>
    <scope>NUCLEOTIDE SEQUENCE [LARGE SCALE GENOMIC DNA]</scope>
    <source>
        <strain evidence="3 4">NBRC 108243</strain>
    </source>
</reference>
<evidence type="ECO:0000313" key="3">
    <source>
        <dbReference type="EMBL" id="GAC69950.1"/>
    </source>
</evidence>
<evidence type="ECO:0000256" key="1">
    <source>
        <dbReference type="ARBA" id="ARBA00023125"/>
    </source>
</evidence>
<dbReference type="eggNOG" id="COG0789">
    <property type="taxonomic scope" value="Bacteria"/>
</dbReference>
<dbReference type="STRING" id="1223545.GS4_30_00210"/>
<dbReference type="OrthoDB" id="5345718at2"/>
<name>M0QMS3_9ACTN</name>
<keyword evidence="4" id="KW-1185">Reference proteome</keyword>
<dbReference type="PROSITE" id="PS50937">
    <property type="entry name" value="HTH_MERR_2"/>
    <property type="match status" value="1"/>
</dbReference>
<sequence length="103" mass="11251">MVQPRPQQSVGAVYSISVAAERSGVGLQTLRLYERRGLLLPARTQGGTRRYSEDDLLRLGRITRLVRDGVNLAAVGLILQLEDENANLRLRLDGGDVHAAVST</sequence>
<dbReference type="InterPro" id="IPR047057">
    <property type="entry name" value="MerR_fam"/>
</dbReference>
<dbReference type="EMBL" id="BANX01000030">
    <property type="protein sequence ID" value="GAC69950.1"/>
    <property type="molecule type" value="Genomic_DNA"/>
</dbReference>
<dbReference type="InterPro" id="IPR000551">
    <property type="entry name" value="MerR-type_HTH_dom"/>
</dbReference>
<proteinExistence type="predicted"/>
<dbReference type="SMART" id="SM00422">
    <property type="entry name" value="HTH_MERR"/>
    <property type="match status" value="1"/>
</dbReference>
<feature type="domain" description="HTH merR-type" evidence="2">
    <location>
        <begin position="13"/>
        <end position="81"/>
    </location>
</feature>
<organism evidence="3 4">
    <name type="scientific">Gordonia soli NBRC 108243</name>
    <dbReference type="NCBI Taxonomy" id="1223545"/>
    <lineage>
        <taxon>Bacteria</taxon>
        <taxon>Bacillati</taxon>
        <taxon>Actinomycetota</taxon>
        <taxon>Actinomycetes</taxon>
        <taxon>Mycobacteriales</taxon>
        <taxon>Gordoniaceae</taxon>
        <taxon>Gordonia</taxon>
    </lineage>
</organism>
<keyword evidence="1" id="KW-0238">DNA-binding</keyword>
<dbReference type="InterPro" id="IPR009061">
    <property type="entry name" value="DNA-bd_dom_put_sf"/>
</dbReference>
<dbReference type="SUPFAM" id="SSF46955">
    <property type="entry name" value="Putative DNA-binding domain"/>
    <property type="match status" value="1"/>
</dbReference>
<protein>
    <submittedName>
        <fullName evidence="3">Putative MerR family transcriptional regulator</fullName>
    </submittedName>
</protein>
<gene>
    <name evidence="3" type="ORF">GS4_30_00210</name>
</gene>
<dbReference type="PANTHER" id="PTHR30204:SF58">
    <property type="entry name" value="HTH-TYPE TRANSCRIPTIONAL REGULATOR YFMP"/>
    <property type="match status" value="1"/>
</dbReference>
<dbReference type="RefSeq" id="WP_007623515.1">
    <property type="nucleotide sequence ID" value="NZ_BANX01000030.1"/>
</dbReference>
<comment type="caution">
    <text evidence="3">The sequence shown here is derived from an EMBL/GenBank/DDBJ whole genome shotgun (WGS) entry which is preliminary data.</text>
</comment>
<dbReference type="Gene3D" id="1.10.1660.10">
    <property type="match status" value="1"/>
</dbReference>
<evidence type="ECO:0000313" key="4">
    <source>
        <dbReference type="Proteomes" id="UP000011666"/>
    </source>
</evidence>
<dbReference type="GO" id="GO:0003700">
    <property type="term" value="F:DNA-binding transcription factor activity"/>
    <property type="evidence" value="ECO:0007669"/>
    <property type="project" value="InterPro"/>
</dbReference>
<dbReference type="PRINTS" id="PR00040">
    <property type="entry name" value="HTHMERR"/>
</dbReference>
<dbReference type="Proteomes" id="UP000011666">
    <property type="component" value="Unassembled WGS sequence"/>
</dbReference>
<dbReference type="AlphaFoldDB" id="M0QMS3"/>
<dbReference type="GO" id="GO:0003677">
    <property type="term" value="F:DNA binding"/>
    <property type="evidence" value="ECO:0007669"/>
    <property type="project" value="UniProtKB-KW"/>
</dbReference>
<accession>M0QMS3</accession>
<evidence type="ECO:0000259" key="2">
    <source>
        <dbReference type="PROSITE" id="PS50937"/>
    </source>
</evidence>
<dbReference type="Pfam" id="PF13411">
    <property type="entry name" value="MerR_1"/>
    <property type="match status" value="1"/>
</dbReference>